<keyword evidence="3 7" id="KW-0813">Transport</keyword>
<feature type="transmembrane region" description="Helical" evidence="8">
    <location>
        <begin position="424"/>
        <end position="444"/>
    </location>
</feature>
<dbReference type="InterPro" id="IPR050814">
    <property type="entry name" value="Myo-inositol_Transporter"/>
</dbReference>
<evidence type="ECO:0000256" key="7">
    <source>
        <dbReference type="RuleBase" id="RU003346"/>
    </source>
</evidence>
<evidence type="ECO:0000259" key="9">
    <source>
        <dbReference type="PROSITE" id="PS50850"/>
    </source>
</evidence>
<keyword evidence="4 8" id="KW-0812">Transmembrane</keyword>
<comment type="similarity">
    <text evidence="2 7">Belongs to the major facilitator superfamily. Sugar transporter (TC 2.A.1.1) family.</text>
</comment>
<keyword evidence="11" id="KW-1185">Reference proteome</keyword>
<proteinExistence type="inferred from homology"/>
<accession>A0A6A6BBS4</accession>
<reference evidence="10" key="1">
    <citation type="journal article" date="2020" name="Stud. Mycol.">
        <title>101 Dothideomycetes genomes: a test case for predicting lifestyles and emergence of pathogens.</title>
        <authorList>
            <person name="Haridas S."/>
            <person name="Albert R."/>
            <person name="Binder M."/>
            <person name="Bloem J."/>
            <person name="Labutti K."/>
            <person name="Salamov A."/>
            <person name="Andreopoulos B."/>
            <person name="Baker S."/>
            <person name="Barry K."/>
            <person name="Bills G."/>
            <person name="Bluhm B."/>
            <person name="Cannon C."/>
            <person name="Castanera R."/>
            <person name="Culley D."/>
            <person name="Daum C."/>
            <person name="Ezra D."/>
            <person name="Gonzalez J."/>
            <person name="Henrissat B."/>
            <person name="Kuo A."/>
            <person name="Liang C."/>
            <person name="Lipzen A."/>
            <person name="Lutzoni F."/>
            <person name="Magnuson J."/>
            <person name="Mondo S."/>
            <person name="Nolan M."/>
            <person name="Ohm R."/>
            <person name="Pangilinan J."/>
            <person name="Park H.-J."/>
            <person name="Ramirez L."/>
            <person name="Alfaro M."/>
            <person name="Sun H."/>
            <person name="Tritt A."/>
            <person name="Yoshinaga Y."/>
            <person name="Zwiers L.-H."/>
            <person name="Turgeon B."/>
            <person name="Goodwin S."/>
            <person name="Spatafora J."/>
            <person name="Crous P."/>
            <person name="Grigoriev I."/>
        </authorList>
    </citation>
    <scope>NUCLEOTIDE SEQUENCE</scope>
    <source>
        <strain evidence="10">CBS 121167</strain>
    </source>
</reference>
<dbReference type="InterPro" id="IPR005828">
    <property type="entry name" value="MFS_sugar_transport-like"/>
</dbReference>
<evidence type="ECO:0000256" key="5">
    <source>
        <dbReference type="ARBA" id="ARBA00022989"/>
    </source>
</evidence>
<dbReference type="RefSeq" id="XP_033396771.1">
    <property type="nucleotide sequence ID" value="XM_033539113.1"/>
</dbReference>
<feature type="transmembrane region" description="Helical" evidence="8">
    <location>
        <begin position="489"/>
        <end position="509"/>
    </location>
</feature>
<organism evidence="10 11">
    <name type="scientific">Aplosporella prunicola CBS 121167</name>
    <dbReference type="NCBI Taxonomy" id="1176127"/>
    <lineage>
        <taxon>Eukaryota</taxon>
        <taxon>Fungi</taxon>
        <taxon>Dikarya</taxon>
        <taxon>Ascomycota</taxon>
        <taxon>Pezizomycotina</taxon>
        <taxon>Dothideomycetes</taxon>
        <taxon>Dothideomycetes incertae sedis</taxon>
        <taxon>Botryosphaeriales</taxon>
        <taxon>Aplosporellaceae</taxon>
        <taxon>Aplosporella</taxon>
    </lineage>
</organism>
<dbReference type="FunFam" id="1.20.1250.20:FF:000474">
    <property type="entry name" value="Sugar transporter, putative"/>
    <property type="match status" value="1"/>
</dbReference>
<dbReference type="GO" id="GO:0015798">
    <property type="term" value="P:myo-inositol transport"/>
    <property type="evidence" value="ECO:0007669"/>
    <property type="project" value="UniProtKB-ARBA"/>
</dbReference>
<evidence type="ECO:0000256" key="2">
    <source>
        <dbReference type="ARBA" id="ARBA00010992"/>
    </source>
</evidence>
<feature type="transmembrane region" description="Helical" evidence="8">
    <location>
        <begin position="234"/>
        <end position="260"/>
    </location>
</feature>
<keyword evidence="6 8" id="KW-0472">Membrane</keyword>
<evidence type="ECO:0000313" key="10">
    <source>
        <dbReference type="EMBL" id="KAF2141058.1"/>
    </source>
</evidence>
<keyword evidence="5 8" id="KW-1133">Transmembrane helix</keyword>
<dbReference type="AlphaFoldDB" id="A0A6A6BBS4"/>
<dbReference type="Gene3D" id="1.20.1250.20">
    <property type="entry name" value="MFS general substrate transporter like domains"/>
    <property type="match status" value="1"/>
</dbReference>
<evidence type="ECO:0000256" key="6">
    <source>
        <dbReference type="ARBA" id="ARBA00023136"/>
    </source>
</evidence>
<feature type="transmembrane region" description="Helical" evidence="8">
    <location>
        <begin position="175"/>
        <end position="193"/>
    </location>
</feature>
<dbReference type="GO" id="GO:0022857">
    <property type="term" value="F:transmembrane transporter activity"/>
    <property type="evidence" value="ECO:0007669"/>
    <property type="project" value="InterPro"/>
</dbReference>
<dbReference type="InterPro" id="IPR003663">
    <property type="entry name" value="Sugar/inositol_transpt"/>
</dbReference>
<feature type="transmembrane region" description="Helical" evidence="8">
    <location>
        <begin position="142"/>
        <end position="163"/>
    </location>
</feature>
<dbReference type="Proteomes" id="UP000799438">
    <property type="component" value="Unassembled WGS sequence"/>
</dbReference>
<evidence type="ECO:0000256" key="4">
    <source>
        <dbReference type="ARBA" id="ARBA00022692"/>
    </source>
</evidence>
<feature type="transmembrane region" description="Helical" evidence="8">
    <location>
        <begin position="92"/>
        <end position="110"/>
    </location>
</feature>
<evidence type="ECO:0000256" key="3">
    <source>
        <dbReference type="ARBA" id="ARBA00022448"/>
    </source>
</evidence>
<dbReference type="SUPFAM" id="SSF103473">
    <property type="entry name" value="MFS general substrate transporter"/>
    <property type="match status" value="1"/>
</dbReference>
<feature type="transmembrane region" description="Helical" evidence="8">
    <location>
        <begin position="392"/>
        <end position="412"/>
    </location>
</feature>
<feature type="domain" description="Major facilitator superfamily (MFS) profile" evidence="9">
    <location>
        <begin position="97"/>
        <end position="544"/>
    </location>
</feature>
<dbReference type="PANTHER" id="PTHR48020:SF4">
    <property type="entry name" value="SYMPORT, PUTATIVE (AFU_ORTHOLOGUE AFUA_3G11790)-RELATED"/>
    <property type="match status" value="1"/>
</dbReference>
<dbReference type="NCBIfam" id="TIGR00879">
    <property type="entry name" value="SP"/>
    <property type="match status" value="1"/>
</dbReference>
<dbReference type="InterPro" id="IPR020846">
    <property type="entry name" value="MFS_dom"/>
</dbReference>
<dbReference type="OrthoDB" id="5290825at2759"/>
<dbReference type="PROSITE" id="PS50850">
    <property type="entry name" value="MFS"/>
    <property type="match status" value="1"/>
</dbReference>
<gene>
    <name evidence="10" type="ORF">K452DRAFT_272874</name>
</gene>
<dbReference type="PRINTS" id="PR00171">
    <property type="entry name" value="SUGRTRNSPORT"/>
</dbReference>
<dbReference type="GO" id="GO:0016020">
    <property type="term" value="C:membrane"/>
    <property type="evidence" value="ECO:0007669"/>
    <property type="project" value="UniProtKB-SubCell"/>
</dbReference>
<dbReference type="PANTHER" id="PTHR48020">
    <property type="entry name" value="PROTON MYO-INOSITOL COTRANSPORTER"/>
    <property type="match status" value="1"/>
</dbReference>
<comment type="subcellular location">
    <subcellularLocation>
        <location evidence="1">Membrane</location>
        <topology evidence="1">Multi-pass membrane protein</topology>
    </subcellularLocation>
</comment>
<evidence type="ECO:0000313" key="11">
    <source>
        <dbReference type="Proteomes" id="UP000799438"/>
    </source>
</evidence>
<evidence type="ECO:0000256" key="8">
    <source>
        <dbReference type="SAM" id="Phobius"/>
    </source>
</evidence>
<dbReference type="PROSITE" id="PS00217">
    <property type="entry name" value="SUGAR_TRANSPORT_2"/>
    <property type="match status" value="1"/>
</dbReference>
<dbReference type="InterPro" id="IPR036259">
    <property type="entry name" value="MFS_trans_sf"/>
</dbReference>
<dbReference type="Pfam" id="PF00083">
    <property type="entry name" value="Sugar_tr"/>
    <property type="match status" value="1"/>
</dbReference>
<evidence type="ECO:0000256" key="1">
    <source>
        <dbReference type="ARBA" id="ARBA00004141"/>
    </source>
</evidence>
<name>A0A6A6BBS4_9PEZI</name>
<dbReference type="InterPro" id="IPR005829">
    <property type="entry name" value="Sugar_transporter_CS"/>
</dbReference>
<feature type="transmembrane region" description="Helical" evidence="8">
    <location>
        <begin position="357"/>
        <end position="380"/>
    </location>
</feature>
<sequence>MFLDGRPESRSGEDLRVYIENPLQGRSREELEEDVARFWHQHDLAPVIKLELLQRGARVAQNPRIFEAIEDLTVEEKQALRDEDTRMFKQPFALWLTIACTSIAAALQGWDQTGSNAANLKFPPALGLHINNDDTSKNWRDIWIFGLVNAAPYFSSAFLGCWLSDPLNNYVGRRGTIFFAAIFCFASVIGSAFVHTWLQLFFCRCLLGIGMGSKASTVPVYAAENSPAFFRGSFLVSWQLWVAFGTFLGFSANLVVYNIGDIGWRLQLGSAFIPAVPLLILIWYAPESPRWYIKQRCYPQAYGSLVRLRNVPLQAARDLYAMHRPHPRTPVAKDIHKAAQYARRFVQLFTIKRVRRATVAACTVMLAQQMCGVNIVVFYSGTLFTDAKASEITALLVSWGFGLVNFVFTLPAVYQIDTLGRRTLLLLTFPGMALTLLGAGFSFYITPREVHLGMIIFFVFLFATFYSPGEGPVPFTYAAEVFPLSHREVGMSLSVATNLFFAGVLTLVFPRMTAALGNTGALSFFAGLNVVAFAMIFLWVPETKQRTLEEMDSIFNESTRTHMKYQITKFLPWMWDKYIRRKDVELAPLYVFRR</sequence>
<feature type="transmembrane region" description="Helical" evidence="8">
    <location>
        <begin position="521"/>
        <end position="540"/>
    </location>
</feature>
<dbReference type="GeneID" id="54296609"/>
<protein>
    <recommendedName>
        <fullName evidence="9">Major facilitator superfamily (MFS) profile domain-containing protein</fullName>
    </recommendedName>
</protein>
<dbReference type="EMBL" id="ML995488">
    <property type="protein sequence ID" value="KAF2141058.1"/>
    <property type="molecule type" value="Genomic_DNA"/>
</dbReference>
<feature type="transmembrane region" description="Helical" evidence="8">
    <location>
        <begin position="450"/>
        <end position="468"/>
    </location>
</feature>
<dbReference type="GO" id="GO:0015791">
    <property type="term" value="P:polyol transmembrane transport"/>
    <property type="evidence" value="ECO:0007669"/>
    <property type="project" value="UniProtKB-ARBA"/>
</dbReference>